<dbReference type="EMBL" id="UINC01054663">
    <property type="protein sequence ID" value="SVB72638.1"/>
    <property type="molecule type" value="Genomic_DNA"/>
</dbReference>
<accession>A0A382GBP0</accession>
<evidence type="ECO:0000313" key="1">
    <source>
        <dbReference type="EMBL" id="SVB72638.1"/>
    </source>
</evidence>
<organism evidence="1">
    <name type="scientific">marine metagenome</name>
    <dbReference type="NCBI Taxonomy" id="408172"/>
    <lineage>
        <taxon>unclassified sequences</taxon>
        <taxon>metagenomes</taxon>
        <taxon>ecological metagenomes</taxon>
    </lineage>
</organism>
<dbReference type="AlphaFoldDB" id="A0A382GBP0"/>
<sequence>MVYLDFPLGHTAGRAHDVQSQKDVVMAALRLLEEARDPGSATTLSQRWSHDDAWKEAVMRPKIKAERDGTFDDDRVERFATPQYQESEDADLVTGDCSTCVWLEE</sequence>
<gene>
    <name evidence="1" type="ORF">METZ01_LOCUS225492</name>
</gene>
<reference evidence="1" key="1">
    <citation type="submission" date="2018-05" db="EMBL/GenBank/DDBJ databases">
        <authorList>
            <person name="Lanie J.A."/>
            <person name="Ng W.-L."/>
            <person name="Kazmierczak K.M."/>
            <person name="Andrzejewski T.M."/>
            <person name="Davidsen T.M."/>
            <person name="Wayne K.J."/>
            <person name="Tettelin H."/>
            <person name="Glass J.I."/>
            <person name="Rusch D."/>
            <person name="Podicherti R."/>
            <person name="Tsui H.-C.T."/>
            <person name="Winkler M.E."/>
        </authorList>
    </citation>
    <scope>NUCLEOTIDE SEQUENCE</scope>
</reference>
<proteinExistence type="predicted"/>
<name>A0A382GBP0_9ZZZZ</name>
<protein>
    <submittedName>
        <fullName evidence="1">Uncharacterized protein</fullName>
    </submittedName>
</protein>